<feature type="non-terminal residue" evidence="3">
    <location>
        <position position="229"/>
    </location>
</feature>
<dbReference type="EMBL" id="PFBD01000030">
    <property type="protein sequence ID" value="PIR86631.1"/>
    <property type="molecule type" value="Genomic_DNA"/>
</dbReference>
<proteinExistence type="predicted"/>
<feature type="transmembrane region" description="Helical" evidence="1">
    <location>
        <begin position="20"/>
        <end position="41"/>
    </location>
</feature>
<dbReference type="GO" id="GO:0016410">
    <property type="term" value="F:N-acyltransferase activity"/>
    <property type="evidence" value="ECO:0007669"/>
    <property type="project" value="InterPro"/>
</dbReference>
<keyword evidence="1" id="KW-0472">Membrane</keyword>
<evidence type="ECO:0000259" key="2">
    <source>
        <dbReference type="Pfam" id="PF20154"/>
    </source>
</evidence>
<feature type="transmembrane region" description="Helical" evidence="1">
    <location>
        <begin position="121"/>
        <end position="147"/>
    </location>
</feature>
<dbReference type="AlphaFoldDB" id="A0A2H0UJR3"/>
<evidence type="ECO:0000313" key="4">
    <source>
        <dbReference type="Proteomes" id="UP000229526"/>
    </source>
</evidence>
<feature type="transmembrane region" description="Helical" evidence="1">
    <location>
        <begin position="86"/>
        <end position="114"/>
    </location>
</feature>
<feature type="domain" description="Apolipoprotein N-acyltransferase N-terminal" evidence="2">
    <location>
        <begin position="13"/>
        <end position="193"/>
    </location>
</feature>
<protein>
    <recommendedName>
        <fullName evidence="2">Apolipoprotein N-acyltransferase N-terminal domain-containing protein</fullName>
    </recommendedName>
</protein>
<keyword evidence="1" id="KW-0812">Transmembrane</keyword>
<dbReference type="GO" id="GO:0016020">
    <property type="term" value="C:membrane"/>
    <property type="evidence" value="ECO:0007669"/>
    <property type="project" value="InterPro"/>
</dbReference>
<evidence type="ECO:0000256" key="1">
    <source>
        <dbReference type="SAM" id="Phobius"/>
    </source>
</evidence>
<dbReference type="Proteomes" id="UP000229526">
    <property type="component" value="Unassembled WGS sequence"/>
</dbReference>
<sequence length="229" mass="26769">MENRKLNIYSLFSGLLLGSGFLFPTLRFLSWFAILPLISFLELNKISSKKTFLFSFLAGFIFFGQAMSWLFHLWPLNWIGIENNVLGFFLIFLAWLILVGFLALFFGFFALSYLKLKRGGWFNLLLIPFLWIIFEYLRTWMVGFLFFGKESLLGPHWTFGNFGYFGAQNQFLRFLSSIGGIYFISFLIVFVNVFIFLLIRNLVKTKLPSKKLFFSLIILIILGLISFSY</sequence>
<organism evidence="3 4">
    <name type="scientific">Candidatus Harrisonbacteria bacterium CG10_big_fil_rev_8_21_14_0_10_49_15</name>
    <dbReference type="NCBI Taxonomy" id="1974587"/>
    <lineage>
        <taxon>Bacteria</taxon>
        <taxon>Candidatus Harrisoniibacteriota</taxon>
    </lineage>
</organism>
<dbReference type="PANTHER" id="PTHR38686">
    <property type="entry name" value="APOLIPOPROTEIN N-ACYLTRANSFERASE"/>
    <property type="match status" value="1"/>
</dbReference>
<dbReference type="InterPro" id="IPR004563">
    <property type="entry name" value="Apolipo_AcylTrfase"/>
</dbReference>
<comment type="caution">
    <text evidence="3">The sequence shown here is derived from an EMBL/GenBank/DDBJ whole genome shotgun (WGS) entry which is preliminary data.</text>
</comment>
<dbReference type="PANTHER" id="PTHR38686:SF1">
    <property type="entry name" value="APOLIPOPROTEIN N-ACYLTRANSFERASE"/>
    <property type="match status" value="1"/>
</dbReference>
<accession>A0A2H0UJR3</accession>
<name>A0A2H0UJR3_9BACT</name>
<dbReference type="Pfam" id="PF20154">
    <property type="entry name" value="LNT_N"/>
    <property type="match status" value="1"/>
</dbReference>
<feature type="transmembrane region" description="Helical" evidence="1">
    <location>
        <begin position="174"/>
        <end position="199"/>
    </location>
</feature>
<feature type="transmembrane region" description="Helical" evidence="1">
    <location>
        <begin position="211"/>
        <end position="228"/>
    </location>
</feature>
<keyword evidence="1" id="KW-1133">Transmembrane helix</keyword>
<evidence type="ECO:0000313" key="3">
    <source>
        <dbReference type="EMBL" id="PIR86631.1"/>
    </source>
</evidence>
<gene>
    <name evidence="3" type="ORF">COU11_04720</name>
</gene>
<dbReference type="GO" id="GO:0042158">
    <property type="term" value="P:lipoprotein biosynthetic process"/>
    <property type="evidence" value="ECO:0007669"/>
    <property type="project" value="InterPro"/>
</dbReference>
<feature type="transmembrane region" description="Helical" evidence="1">
    <location>
        <begin position="53"/>
        <end position="74"/>
    </location>
</feature>
<reference evidence="4" key="1">
    <citation type="submission" date="2017-09" db="EMBL/GenBank/DDBJ databases">
        <title>Depth-based differentiation of microbial function through sediment-hosted aquifers and enrichment of novel symbionts in the deep terrestrial subsurface.</title>
        <authorList>
            <person name="Probst A.J."/>
            <person name="Ladd B."/>
            <person name="Jarett J.K."/>
            <person name="Geller-Mcgrath D.E."/>
            <person name="Sieber C.M.K."/>
            <person name="Emerson J.B."/>
            <person name="Anantharaman K."/>
            <person name="Thomas B.C."/>
            <person name="Malmstrom R."/>
            <person name="Stieglmeier M."/>
            <person name="Klingl A."/>
            <person name="Woyke T."/>
            <person name="Ryan C.M."/>
            <person name="Banfield J.F."/>
        </authorList>
    </citation>
    <scope>NUCLEOTIDE SEQUENCE [LARGE SCALE GENOMIC DNA]</scope>
</reference>
<dbReference type="InterPro" id="IPR045378">
    <property type="entry name" value="LNT_N"/>
</dbReference>